<dbReference type="EMBL" id="JABEQN010000022">
    <property type="protein sequence ID" value="MBB2195050.1"/>
    <property type="molecule type" value="Genomic_DNA"/>
</dbReference>
<dbReference type="Proteomes" id="UP000561077">
    <property type="component" value="Unassembled WGS sequence"/>
</dbReference>
<evidence type="ECO:0000256" key="1">
    <source>
        <dbReference type="SAM" id="SignalP"/>
    </source>
</evidence>
<evidence type="ECO:0000313" key="4">
    <source>
        <dbReference type="Proteomes" id="UP000540490"/>
    </source>
</evidence>
<evidence type="ECO:0000313" key="5">
    <source>
        <dbReference type="Proteomes" id="UP000561077"/>
    </source>
</evidence>
<name>A0A7W4IN81_9PROT</name>
<evidence type="ECO:0000313" key="2">
    <source>
        <dbReference type="EMBL" id="MBB2165948.1"/>
    </source>
</evidence>
<reference evidence="4 5" key="1">
    <citation type="submission" date="2020-04" db="EMBL/GenBank/DDBJ databases">
        <title>Description of novel Gluconacetobacter.</title>
        <authorList>
            <person name="Sombolestani A."/>
        </authorList>
    </citation>
    <scope>NUCLEOTIDE SEQUENCE [LARGE SCALE GENOMIC DNA]</scope>
    <source>
        <strain evidence="3 4">LMG 1728</strain>
        <strain evidence="2 5">LMG 1731</strain>
    </source>
</reference>
<comment type="caution">
    <text evidence="2">The sequence shown here is derived from an EMBL/GenBank/DDBJ whole genome shotgun (WGS) entry which is preliminary data.</text>
</comment>
<feature type="signal peptide" evidence="1">
    <location>
        <begin position="1"/>
        <end position="22"/>
    </location>
</feature>
<dbReference type="EMBL" id="JABEQO010000022">
    <property type="protein sequence ID" value="MBB2165948.1"/>
    <property type="molecule type" value="Genomic_DNA"/>
</dbReference>
<dbReference type="Proteomes" id="UP000540490">
    <property type="component" value="Unassembled WGS sequence"/>
</dbReference>
<gene>
    <name evidence="3" type="ORF">HLH25_15715</name>
    <name evidence="2" type="ORF">HLH26_15680</name>
</gene>
<dbReference type="RefSeq" id="WP_182974962.1">
    <property type="nucleotide sequence ID" value="NZ_JABEQN010000022.1"/>
</dbReference>
<accession>A0A7W4IN81</accession>
<evidence type="ECO:0008006" key="6">
    <source>
        <dbReference type="Google" id="ProtNLM"/>
    </source>
</evidence>
<evidence type="ECO:0000313" key="3">
    <source>
        <dbReference type="EMBL" id="MBB2195050.1"/>
    </source>
</evidence>
<proteinExistence type="predicted"/>
<sequence length="150" mass="15706">MKKILSAGLSLYALGLSPAVCATPNPSAMTTGQVTFVMKEIGVGAGYTWGTGQLVYGGRSYDFTMSGGGLGSVGYSHISGHGTVHNLARLQDFDGTYWAVQAEATMGRGVGSKLLENNHRVDINLTAATASGARLSAEAMRITFHLRPSH</sequence>
<keyword evidence="1" id="KW-0732">Signal</keyword>
<keyword evidence="4" id="KW-1185">Reference proteome</keyword>
<organism evidence="2 5">
    <name type="scientific">Gluconacetobacter dulcium</name>
    <dbReference type="NCBI Taxonomy" id="2729096"/>
    <lineage>
        <taxon>Bacteria</taxon>
        <taxon>Pseudomonadati</taxon>
        <taxon>Pseudomonadota</taxon>
        <taxon>Alphaproteobacteria</taxon>
        <taxon>Acetobacterales</taxon>
        <taxon>Acetobacteraceae</taxon>
        <taxon>Gluconacetobacter</taxon>
    </lineage>
</organism>
<protein>
    <recommendedName>
        <fullName evidence="6">DUF1134 domain-containing protein</fullName>
    </recommendedName>
</protein>
<dbReference type="AlphaFoldDB" id="A0A7W4IN81"/>
<feature type="chain" id="PRO_5030842709" description="DUF1134 domain-containing protein" evidence="1">
    <location>
        <begin position="23"/>
        <end position="150"/>
    </location>
</feature>